<dbReference type="PANTHER" id="PTHR37752:SF1">
    <property type="entry name" value="OS02G0610700 PROTEIN"/>
    <property type="match status" value="1"/>
</dbReference>
<dbReference type="PROSITE" id="PS51257">
    <property type="entry name" value="PROKAR_LIPOPROTEIN"/>
    <property type="match status" value="1"/>
</dbReference>
<dbReference type="PANTHER" id="PTHR37752">
    <property type="entry name" value="OS02G0610700 PROTEIN"/>
    <property type="match status" value="1"/>
</dbReference>
<dbReference type="EMBL" id="CM000639">
    <property type="protein sequence ID" value="EED95449.1"/>
    <property type="molecule type" value="Genomic_DNA"/>
</dbReference>
<evidence type="ECO:0000313" key="3">
    <source>
        <dbReference type="Proteomes" id="UP000001449"/>
    </source>
</evidence>
<keyword evidence="3" id="KW-1185">Reference proteome</keyword>
<dbReference type="InParanoid" id="B8BVE9"/>
<dbReference type="PaxDb" id="35128-Thaps268343"/>
<feature type="signal peptide" evidence="1">
    <location>
        <begin position="1"/>
        <end position="18"/>
    </location>
</feature>
<keyword evidence="1" id="KW-0732">Signal</keyword>
<sequence length="178" mass="19502">MKKFSFLLTAAAVTSCSAFVAPSQRTCVVSSTSPSSPLFLASEAEEKAVEVDDEPKMNPDNPALPELKGDYDWDAEYAADSDWITQDVPGKIVLNEVDLAAQATALLKLEEGYRKSRMANDYEAARIIGWVPQAEMYNGRFAMFFLAVGLLTEYWTGISIPGQIEEMARVGGFIGPDF</sequence>
<protein>
    <submittedName>
        <fullName evidence="2">High light induced protein 2</fullName>
    </submittedName>
</protein>
<dbReference type="KEGG" id="tps:THAPSDRAFT_270213"/>
<dbReference type="STRING" id="35128.B8BVE9"/>
<dbReference type="eggNOG" id="ENOG502R15B">
    <property type="taxonomic scope" value="Eukaryota"/>
</dbReference>
<feature type="chain" id="PRO_5002868696" evidence="1">
    <location>
        <begin position="19"/>
        <end position="178"/>
    </location>
</feature>
<evidence type="ECO:0000313" key="2">
    <source>
        <dbReference type="EMBL" id="EED95449.1"/>
    </source>
</evidence>
<dbReference type="GeneID" id="7452326"/>
<accession>B8BVE9</accession>
<proteinExistence type="predicted"/>
<dbReference type="InterPro" id="IPR053091">
    <property type="entry name" value="PSII_Assembly/Photoprotect-Rel"/>
</dbReference>
<reference evidence="2 3" key="2">
    <citation type="journal article" date="2008" name="Nature">
        <title>The Phaeodactylum genome reveals the evolutionary history of diatom genomes.</title>
        <authorList>
            <person name="Bowler C."/>
            <person name="Allen A.E."/>
            <person name="Badger J.H."/>
            <person name="Grimwood J."/>
            <person name="Jabbari K."/>
            <person name="Kuo A."/>
            <person name="Maheswari U."/>
            <person name="Martens C."/>
            <person name="Maumus F."/>
            <person name="Otillar R.P."/>
            <person name="Rayko E."/>
            <person name="Salamov A."/>
            <person name="Vandepoele K."/>
            <person name="Beszteri B."/>
            <person name="Gruber A."/>
            <person name="Heijde M."/>
            <person name="Katinka M."/>
            <person name="Mock T."/>
            <person name="Valentin K."/>
            <person name="Verret F."/>
            <person name="Berges J.A."/>
            <person name="Brownlee C."/>
            <person name="Cadoret J.P."/>
            <person name="Chiovitti A."/>
            <person name="Choi C.J."/>
            <person name="Coesel S."/>
            <person name="De Martino A."/>
            <person name="Detter J.C."/>
            <person name="Durkin C."/>
            <person name="Falciatore A."/>
            <person name="Fournet J."/>
            <person name="Haruta M."/>
            <person name="Huysman M.J."/>
            <person name="Jenkins B.D."/>
            <person name="Jiroutova K."/>
            <person name="Jorgensen R.E."/>
            <person name="Joubert Y."/>
            <person name="Kaplan A."/>
            <person name="Kroger N."/>
            <person name="Kroth P.G."/>
            <person name="La Roche J."/>
            <person name="Lindquist E."/>
            <person name="Lommer M."/>
            <person name="Martin-Jezequel V."/>
            <person name="Lopez P.J."/>
            <person name="Lucas S."/>
            <person name="Mangogna M."/>
            <person name="McGinnis K."/>
            <person name="Medlin L.K."/>
            <person name="Montsant A."/>
            <person name="Oudot-Le Secq M.P."/>
            <person name="Napoli C."/>
            <person name="Obornik M."/>
            <person name="Parker M.S."/>
            <person name="Petit J.L."/>
            <person name="Porcel B.M."/>
            <person name="Poulsen N."/>
            <person name="Robison M."/>
            <person name="Rychlewski L."/>
            <person name="Rynearson T.A."/>
            <person name="Schmutz J."/>
            <person name="Shapiro H."/>
            <person name="Siaut M."/>
            <person name="Stanley M."/>
            <person name="Sussman M.R."/>
            <person name="Taylor A.R."/>
            <person name="Vardi A."/>
            <person name="von Dassow P."/>
            <person name="Vyverman W."/>
            <person name="Willis A."/>
            <person name="Wyrwicz L.S."/>
            <person name="Rokhsar D.S."/>
            <person name="Weissenbach J."/>
            <person name="Armbrust E.V."/>
            <person name="Green B.R."/>
            <person name="Van de Peer Y."/>
            <person name="Grigoriev I.V."/>
        </authorList>
    </citation>
    <scope>NUCLEOTIDE SEQUENCE [LARGE SCALE GENOMIC DNA]</scope>
    <source>
        <strain evidence="2 3">CCMP1335</strain>
    </source>
</reference>
<dbReference type="RefSeq" id="XP_002288006.1">
    <property type="nucleotide sequence ID" value="XM_002287970.1"/>
</dbReference>
<name>B8BVE9_THAPS</name>
<organism evidence="2 3">
    <name type="scientific">Thalassiosira pseudonana</name>
    <name type="common">Marine diatom</name>
    <name type="synonym">Cyclotella nana</name>
    <dbReference type="NCBI Taxonomy" id="35128"/>
    <lineage>
        <taxon>Eukaryota</taxon>
        <taxon>Sar</taxon>
        <taxon>Stramenopiles</taxon>
        <taxon>Ochrophyta</taxon>
        <taxon>Bacillariophyta</taxon>
        <taxon>Coscinodiscophyceae</taxon>
        <taxon>Thalassiosirophycidae</taxon>
        <taxon>Thalassiosirales</taxon>
        <taxon>Thalassiosiraceae</taxon>
        <taxon>Thalassiosira</taxon>
    </lineage>
</organism>
<dbReference type="Proteomes" id="UP000001449">
    <property type="component" value="Chromosome 2"/>
</dbReference>
<dbReference type="SUPFAM" id="SSF103511">
    <property type="entry name" value="Chlorophyll a-b binding protein"/>
    <property type="match status" value="1"/>
</dbReference>
<evidence type="ECO:0000256" key="1">
    <source>
        <dbReference type="SAM" id="SignalP"/>
    </source>
</evidence>
<dbReference type="HOGENOM" id="CLU_134734_0_0_1"/>
<reference evidence="2 3" key="1">
    <citation type="journal article" date="2004" name="Science">
        <title>The genome of the diatom Thalassiosira pseudonana: ecology, evolution, and metabolism.</title>
        <authorList>
            <person name="Armbrust E.V."/>
            <person name="Berges J.A."/>
            <person name="Bowler C."/>
            <person name="Green B.R."/>
            <person name="Martinez D."/>
            <person name="Putnam N.H."/>
            <person name="Zhou S."/>
            <person name="Allen A.E."/>
            <person name="Apt K.E."/>
            <person name="Bechner M."/>
            <person name="Brzezinski M.A."/>
            <person name="Chaal B.K."/>
            <person name="Chiovitti A."/>
            <person name="Davis A.K."/>
            <person name="Demarest M.S."/>
            <person name="Detter J.C."/>
            <person name="Glavina T."/>
            <person name="Goodstein D."/>
            <person name="Hadi M.Z."/>
            <person name="Hellsten U."/>
            <person name="Hildebrand M."/>
            <person name="Jenkins B.D."/>
            <person name="Jurka J."/>
            <person name="Kapitonov V.V."/>
            <person name="Kroger N."/>
            <person name="Lau W.W."/>
            <person name="Lane T.W."/>
            <person name="Larimer F.W."/>
            <person name="Lippmeier J.C."/>
            <person name="Lucas S."/>
            <person name="Medina M."/>
            <person name="Montsant A."/>
            <person name="Obornik M."/>
            <person name="Parker M.S."/>
            <person name="Palenik B."/>
            <person name="Pazour G.J."/>
            <person name="Richardson P.M."/>
            <person name="Rynearson T.A."/>
            <person name="Saito M.A."/>
            <person name="Schwartz D.C."/>
            <person name="Thamatrakoln K."/>
            <person name="Valentin K."/>
            <person name="Vardi A."/>
            <person name="Wilkerson F.P."/>
            <person name="Rokhsar D.S."/>
        </authorList>
    </citation>
    <scope>NUCLEOTIDE SEQUENCE [LARGE SCALE GENOMIC DNA]</scope>
    <source>
        <strain evidence="2 3">CCMP1335</strain>
    </source>
</reference>
<gene>
    <name evidence="2" type="primary">Hlip2</name>
    <name evidence="2" type="ORF">THAPSDRAFT_270213</name>
</gene>
<dbReference type="AlphaFoldDB" id="B8BVE9"/>